<gene>
    <name evidence="6" type="ORF">H9L24_13390</name>
</gene>
<dbReference type="Gene3D" id="1.10.10.10">
    <property type="entry name" value="Winged helix-like DNA-binding domain superfamily/Winged helix DNA-binding domain"/>
    <property type="match status" value="1"/>
</dbReference>
<dbReference type="Pfam" id="PF00027">
    <property type="entry name" value="cNMP_binding"/>
    <property type="match status" value="1"/>
</dbReference>
<dbReference type="PANTHER" id="PTHR24567">
    <property type="entry name" value="CRP FAMILY TRANSCRIPTIONAL REGULATORY PROTEIN"/>
    <property type="match status" value="1"/>
</dbReference>
<dbReference type="RefSeq" id="WP_187735086.1">
    <property type="nucleotide sequence ID" value="NZ_CP060790.1"/>
</dbReference>
<dbReference type="Gene3D" id="2.60.120.10">
    <property type="entry name" value="Jelly Rolls"/>
    <property type="match status" value="1"/>
</dbReference>
<proteinExistence type="predicted"/>
<protein>
    <submittedName>
        <fullName evidence="6">Crp/Fnr family transcriptional regulator</fullName>
    </submittedName>
</protein>
<dbReference type="InterPro" id="IPR036390">
    <property type="entry name" value="WH_DNA-bd_sf"/>
</dbReference>
<sequence length="241" mass="26844">MSQDLSLHQRRRPPKSEELGGIPWLGQLLEDERERAVAALVVGDAKAGDYVCRIGRPVTYWFGVVEGLLKMSADNAQGLTMTFTGVPPGGWFGEGTAVKREPYRYNIQALRKSVVAGLPIDTFHWLLDHSIGFNRFVMHQLNERLGQFIAAREIDRLNNPDVRVARSLAALFNPVLYPGVGEVLRITQQELAYLVGLSRQRVNEALAALQARGLICVEYGGLRVLDIEALRSQVFPPREPA</sequence>
<dbReference type="SUPFAM" id="SSF51206">
    <property type="entry name" value="cAMP-binding domain-like"/>
    <property type="match status" value="1"/>
</dbReference>
<dbReference type="KEGG" id="amon:H9L24_13390"/>
<dbReference type="SMART" id="SM00419">
    <property type="entry name" value="HTH_CRP"/>
    <property type="match status" value="1"/>
</dbReference>
<dbReference type="InterPro" id="IPR000595">
    <property type="entry name" value="cNMP-bd_dom"/>
</dbReference>
<dbReference type="GO" id="GO:0003677">
    <property type="term" value="F:DNA binding"/>
    <property type="evidence" value="ECO:0007669"/>
    <property type="project" value="UniProtKB-KW"/>
</dbReference>
<accession>A0A7H0HC25</accession>
<dbReference type="InterPro" id="IPR050397">
    <property type="entry name" value="Env_Response_Regulators"/>
</dbReference>
<evidence type="ECO:0000256" key="3">
    <source>
        <dbReference type="ARBA" id="ARBA00023163"/>
    </source>
</evidence>
<reference evidence="6 7" key="1">
    <citation type="submission" date="2020-08" db="EMBL/GenBank/DDBJ databases">
        <title>Genome sequence of Acidovorax monticola KACC 19171T.</title>
        <authorList>
            <person name="Hyun D.-W."/>
            <person name="Bae J.-W."/>
        </authorList>
    </citation>
    <scope>NUCLEOTIDE SEQUENCE [LARGE SCALE GENOMIC DNA]</scope>
    <source>
        <strain evidence="6 7">KACC 19171</strain>
    </source>
</reference>
<dbReference type="GO" id="GO:0003700">
    <property type="term" value="F:DNA-binding transcription factor activity"/>
    <property type="evidence" value="ECO:0007669"/>
    <property type="project" value="TreeGrafter"/>
</dbReference>
<organism evidence="6 7">
    <name type="scientific">Paenacidovorax monticola</name>
    <dbReference type="NCBI Taxonomy" id="1926868"/>
    <lineage>
        <taxon>Bacteria</taxon>
        <taxon>Pseudomonadati</taxon>
        <taxon>Pseudomonadota</taxon>
        <taxon>Betaproteobacteria</taxon>
        <taxon>Burkholderiales</taxon>
        <taxon>Comamonadaceae</taxon>
        <taxon>Paenacidovorax</taxon>
    </lineage>
</organism>
<dbReference type="PANTHER" id="PTHR24567:SF68">
    <property type="entry name" value="DNA-BINDING TRANSCRIPTIONAL DUAL REGULATOR CRP"/>
    <property type="match status" value="1"/>
</dbReference>
<dbReference type="EMBL" id="CP060790">
    <property type="protein sequence ID" value="QNP58091.1"/>
    <property type="molecule type" value="Genomic_DNA"/>
</dbReference>
<dbReference type="SUPFAM" id="SSF46785">
    <property type="entry name" value="Winged helix' DNA-binding domain"/>
    <property type="match status" value="1"/>
</dbReference>
<dbReference type="AlphaFoldDB" id="A0A7H0HC25"/>
<evidence type="ECO:0000259" key="5">
    <source>
        <dbReference type="PROSITE" id="PS51063"/>
    </source>
</evidence>
<dbReference type="InterPro" id="IPR018490">
    <property type="entry name" value="cNMP-bd_dom_sf"/>
</dbReference>
<dbReference type="InterPro" id="IPR014710">
    <property type="entry name" value="RmlC-like_jellyroll"/>
</dbReference>
<feature type="domain" description="Cyclic nucleotide-binding" evidence="4">
    <location>
        <begin position="24"/>
        <end position="144"/>
    </location>
</feature>
<name>A0A7H0HC25_9BURK</name>
<keyword evidence="1" id="KW-0805">Transcription regulation</keyword>
<dbReference type="InterPro" id="IPR012318">
    <property type="entry name" value="HTH_CRP"/>
</dbReference>
<evidence type="ECO:0000259" key="4">
    <source>
        <dbReference type="PROSITE" id="PS50042"/>
    </source>
</evidence>
<dbReference type="Proteomes" id="UP000516057">
    <property type="component" value="Chromosome"/>
</dbReference>
<keyword evidence="3" id="KW-0804">Transcription</keyword>
<evidence type="ECO:0000313" key="6">
    <source>
        <dbReference type="EMBL" id="QNP58091.1"/>
    </source>
</evidence>
<dbReference type="InterPro" id="IPR036388">
    <property type="entry name" value="WH-like_DNA-bd_sf"/>
</dbReference>
<dbReference type="Pfam" id="PF13545">
    <property type="entry name" value="HTH_Crp_2"/>
    <property type="match status" value="1"/>
</dbReference>
<dbReference type="PROSITE" id="PS50042">
    <property type="entry name" value="CNMP_BINDING_3"/>
    <property type="match status" value="1"/>
</dbReference>
<dbReference type="CDD" id="cd00038">
    <property type="entry name" value="CAP_ED"/>
    <property type="match status" value="1"/>
</dbReference>
<evidence type="ECO:0000256" key="2">
    <source>
        <dbReference type="ARBA" id="ARBA00023125"/>
    </source>
</evidence>
<feature type="domain" description="HTH crp-type" evidence="5">
    <location>
        <begin position="158"/>
        <end position="228"/>
    </location>
</feature>
<dbReference type="GO" id="GO:0005829">
    <property type="term" value="C:cytosol"/>
    <property type="evidence" value="ECO:0007669"/>
    <property type="project" value="TreeGrafter"/>
</dbReference>
<keyword evidence="7" id="KW-1185">Reference proteome</keyword>
<dbReference type="SMART" id="SM00100">
    <property type="entry name" value="cNMP"/>
    <property type="match status" value="1"/>
</dbReference>
<evidence type="ECO:0000313" key="7">
    <source>
        <dbReference type="Proteomes" id="UP000516057"/>
    </source>
</evidence>
<dbReference type="PROSITE" id="PS51063">
    <property type="entry name" value="HTH_CRP_2"/>
    <property type="match status" value="1"/>
</dbReference>
<evidence type="ECO:0000256" key="1">
    <source>
        <dbReference type="ARBA" id="ARBA00023015"/>
    </source>
</evidence>
<keyword evidence="2" id="KW-0238">DNA-binding</keyword>